<feature type="signal peptide" evidence="1">
    <location>
        <begin position="1"/>
        <end position="20"/>
    </location>
</feature>
<dbReference type="EMBL" id="ML119160">
    <property type="protein sequence ID" value="RPB08638.1"/>
    <property type="molecule type" value="Genomic_DNA"/>
</dbReference>
<sequence>MKIFNFLAAVLQLVAVAVRATEPNQSKANDSILLERGQPQADSNGAAAIVVTVVQTEKVQVHVTETLHATDVSTKVIHVTEQVQVHVTETLHVTDVSTEVMHVTETQPITETQHVTIHNTVIETLPPVHVTVTESATETLLVDWVAYY</sequence>
<keyword evidence="3" id="KW-1185">Reference proteome</keyword>
<evidence type="ECO:0000313" key="2">
    <source>
        <dbReference type="EMBL" id="RPB08638.1"/>
    </source>
</evidence>
<proteinExistence type="predicted"/>
<dbReference type="AlphaFoldDB" id="A0A3N4KGR1"/>
<accession>A0A3N4KGR1</accession>
<feature type="chain" id="PRO_5018330505" evidence="1">
    <location>
        <begin position="21"/>
        <end position="148"/>
    </location>
</feature>
<keyword evidence="1" id="KW-0732">Signal</keyword>
<evidence type="ECO:0000313" key="3">
    <source>
        <dbReference type="Proteomes" id="UP000277580"/>
    </source>
</evidence>
<protein>
    <submittedName>
        <fullName evidence="2">Uncharacterized protein</fullName>
    </submittedName>
</protein>
<gene>
    <name evidence="2" type="ORF">P167DRAFT_335630</name>
</gene>
<organism evidence="2 3">
    <name type="scientific">Morchella conica CCBAS932</name>
    <dbReference type="NCBI Taxonomy" id="1392247"/>
    <lineage>
        <taxon>Eukaryota</taxon>
        <taxon>Fungi</taxon>
        <taxon>Dikarya</taxon>
        <taxon>Ascomycota</taxon>
        <taxon>Pezizomycotina</taxon>
        <taxon>Pezizomycetes</taxon>
        <taxon>Pezizales</taxon>
        <taxon>Morchellaceae</taxon>
        <taxon>Morchella</taxon>
    </lineage>
</organism>
<name>A0A3N4KGR1_9PEZI</name>
<evidence type="ECO:0000256" key="1">
    <source>
        <dbReference type="SAM" id="SignalP"/>
    </source>
</evidence>
<dbReference type="InParanoid" id="A0A3N4KGR1"/>
<reference evidence="2 3" key="1">
    <citation type="journal article" date="2018" name="Nat. Ecol. Evol.">
        <title>Pezizomycetes genomes reveal the molecular basis of ectomycorrhizal truffle lifestyle.</title>
        <authorList>
            <person name="Murat C."/>
            <person name="Payen T."/>
            <person name="Noel B."/>
            <person name="Kuo A."/>
            <person name="Morin E."/>
            <person name="Chen J."/>
            <person name="Kohler A."/>
            <person name="Krizsan K."/>
            <person name="Balestrini R."/>
            <person name="Da Silva C."/>
            <person name="Montanini B."/>
            <person name="Hainaut M."/>
            <person name="Levati E."/>
            <person name="Barry K.W."/>
            <person name="Belfiori B."/>
            <person name="Cichocki N."/>
            <person name="Clum A."/>
            <person name="Dockter R.B."/>
            <person name="Fauchery L."/>
            <person name="Guy J."/>
            <person name="Iotti M."/>
            <person name="Le Tacon F."/>
            <person name="Lindquist E.A."/>
            <person name="Lipzen A."/>
            <person name="Malagnac F."/>
            <person name="Mello A."/>
            <person name="Molinier V."/>
            <person name="Miyauchi S."/>
            <person name="Poulain J."/>
            <person name="Riccioni C."/>
            <person name="Rubini A."/>
            <person name="Sitrit Y."/>
            <person name="Splivallo R."/>
            <person name="Traeger S."/>
            <person name="Wang M."/>
            <person name="Zifcakova L."/>
            <person name="Wipf D."/>
            <person name="Zambonelli A."/>
            <person name="Paolocci F."/>
            <person name="Nowrousian M."/>
            <person name="Ottonello S."/>
            <person name="Baldrian P."/>
            <person name="Spatafora J.W."/>
            <person name="Henrissat B."/>
            <person name="Nagy L.G."/>
            <person name="Aury J.M."/>
            <person name="Wincker P."/>
            <person name="Grigoriev I.V."/>
            <person name="Bonfante P."/>
            <person name="Martin F.M."/>
        </authorList>
    </citation>
    <scope>NUCLEOTIDE SEQUENCE [LARGE SCALE GENOMIC DNA]</scope>
    <source>
        <strain evidence="2 3">CCBAS932</strain>
    </source>
</reference>
<dbReference type="Proteomes" id="UP000277580">
    <property type="component" value="Unassembled WGS sequence"/>
</dbReference>
<dbReference type="OrthoDB" id="10495601at2759"/>